<feature type="compositionally biased region" description="Basic and acidic residues" evidence="1">
    <location>
        <begin position="688"/>
        <end position="699"/>
    </location>
</feature>
<evidence type="ECO:0000313" key="3">
    <source>
        <dbReference type="EMBL" id="CAG2246930.1"/>
    </source>
</evidence>
<dbReference type="CDD" id="cd00060">
    <property type="entry name" value="FHA"/>
    <property type="match status" value="1"/>
</dbReference>
<dbReference type="InterPro" id="IPR000253">
    <property type="entry name" value="FHA_dom"/>
</dbReference>
<feature type="region of interest" description="Disordered" evidence="1">
    <location>
        <begin position="250"/>
        <end position="270"/>
    </location>
</feature>
<dbReference type="PROSITE" id="PS50006">
    <property type="entry name" value="FHA_DOMAIN"/>
    <property type="match status" value="1"/>
</dbReference>
<keyword evidence="4" id="KW-1185">Reference proteome</keyword>
<dbReference type="SUPFAM" id="SSF49879">
    <property type="entry name" value="SMAD/FHA domain"/>
    <property type="match status" value="1"/>
</dbReference>
<feature type="region of interest" description="Disordered" evidence="1">
    <location>
        <begin position="925"/>
        <end position="944"/>
    </location>
</feature>
<feature type="compositionally biased region" description="Acidic residues" evidence="1">
    <location>
        <begin position="771"/>
        <end position="780"/>
    </location>
</feature>
<feature type="compositionally biased region" description="Acidic residues" evidence="1">
    <location>
        <begin position="630"/>
        <end position="681"/>
    </location>
</feature>
<feature type="compositionally biased region" description="Basic and acidic residues" evidence="1">
    <location>
        <begin position="826"/>
        <end position="838"/>
    </location>
</feature>
<dbReference type="Pfam" id="PF00498">
    <property type="entry name" value="FHA"/>
    <property type="match status" value="1"/>
</dbReference>
<dbReference type="SMART" id="SM00240">
    <property type="entry name" value="FHA"/>
    <property type="match status" value="1"/>
</dbReference>
<name>A0A8S3US73_MYTED</name>
<dbReference type="EMBL" id="CAJPWZ010002886">
    <property type="protein sequence ID" value="CAG2246930.1"/>
    <property type="molecule type" value="Genomic_DNA"/>
</dbReference>
<evidence type="ECO:0000313" key="4">
    <source>
        <dbReference type="Proteomes" id="UP000683360"/>
    </source>
</evidence>
<reference evidence="3" key="1">
    <citation type="submission" date="2021-03" db="EMBL/GenBank/DDBJ databases">
        <authorList>
            <person name="Bekaert M."/>
        </authorList>
    </citation>
    <scope>NUCLEOTIDE SEQUENCE</scope>
</reference>
<feature type="compositionally biased region" description="Polar residues" evidence="1">
    <location>
        <begin position="511"/>
        <end position="521"/>
    </location>
</feature>
<feature type="compositionally biased region" description="Acidic residues" evidence="1">
    <location>
        <begin position="563"/>
        <end position="587"/>
    </location>
</feature>
<feature type="compositionally biased region" description="Acidic residues" evidence="1">
    <location>
        <begin position="813"/>
        <end position="825"/>
    </location>
</feature>
<evidence type="ECO:0000256" key="1">
    <source>
        <dbReference type="SAM" id="MobiDB-lite"/>
    </source>
</evidence>
<feature type="compositionally biased region" description="Acidic residues" evidence="1">
    <location>
        <begin position="882"/>
        <end position="895"/>
    </location>
</feature>
<dbReference type="Gene3D" id="2.60.200.20">
    <property type="match status" value="1"/>
</dbReference>
<dbReference type="AlphaFoldDB" id="A0A8S3US73"/>
<evidence type="ECO:0000259" key="2">
    <source>
        <dbReference type="PROSITE" id="PS50006"/>
    </source>
</evidence>
<organism evidence="3 4">
    <name type="scientific">Mytilus edulis</name>
    <name type="common">Blue mussel</name>
    <dbReference type="NCBI Taxonomy" id="6550"/>
    <lineage>
        <taxon>Eukaryota</taxon>
        <taxon>Metazoa</taxon>
        <taxon>Spiralia</taxon>
        <taxon>Lophotrochozoa</taxon>
        <taxon>Mollusca</taxon>
        <taxon>Bivalvia</taxon>
        <taxon>Autobranchia</taxon>
        <taxon>Pteriomorphia</taxon>
        <taxon>Mytilida</taxon>
        <taxon>Mytiloidea</taxon>
        <taxon>Mytilidae</taxon>
        <taxon>Mytilinae</taxon>
        <taxon>Mytilus</taxon>
    </lineage>
</organism>
<dbReference type="OrthoDB" id="436852at2759"/>
<dbReference type="InterPro" id="IPR008984">
    <property type="entry name" value="SMAD_FHA_dom_sf"/>
</dbReference>
<feature type="compositionally biased region" description="Acidic residues" evidence="1">
    <location>
        <begin position="427"/>
        <end position="438"/>
    </location>
</feature>
<feature type="region of interest" description="Disordered" evidence="1">
    <location>
        <begin position="540"/>
        <end position="895"/>
    </location>
</feature>
<protein>
    <recommendedName>
        <fullName evidence="2">FHA domain-containing protein</fullName>
    </recommendedName>
</protein>
<feature type="compositionally biased region" description="Basic and acidic residues" evidence="1">
    <location>
        <begin position="749"/>
        <end position="758"/>
    </location>
</feature>
<feature type="compositionally biased region" description="Acidic residues" evidence="1">
    <location>
        <begin position="795"/>
        <end position="806"/>
    </location>
</feature>
<feature type="compositionally biased region" description="Basic and acidic residues" evidence="1">
    <location>
        <begin position="258"/>
        <end position="267"/>
    </location>
</feature>
<sequence>MGDNRIFHLRRIGPPKTLPIAVDHMDFTNSVSIIGRGRDSGVDFIIDSANRNRKLYISRIHARVVKLDNRHILHDDSRNGVFVNNLKIGESTQLNEGDRVTFGHHNGESLAIGTRLRQPDSEYQFIFEKCNCGLQNQGRQTAMGSRTLTIIDSINSNACMPRGYNTEVPMTTSVQRQTVNNSTNETPGIICNRPCHTEMSTEGMHVHNSLINDNFTSNYDLPTIAMDENSLNNNSNNVTEVIYVRDEDKMGTSTLKNDNSHETETSLRNDQGLETVSLNGNTMEERIVSTDMSSGEGIQNMIGNDIDDDTRELSISMESIQESNDGQVVESVESFNEKRNQDDASLQEVCDSVNSEAEHQSHPANSDEKEQGHSANSGKENQGRSGEEAQGHSVEEDQGLSADFGEGDLGHSANLVKEENQGLSDYSGEEDQNIEEFGEENRKSESTAEEEENGFNDLNVSEMFDESFDEMNDDLTISENDNKGEEDGDDQLDESVNRKDNSESDIPIDDLNQNNVAVNTEDNGESSIVYSSSIDYSLVDICQEEDDNSQNNDQVENVRSDENSDQDNEEENVDDVGGNSEDDDDVDGNIILRDTESVESCSIEYNDLDRSSAVDSNSDNYDEPSFIDLDVSELESEDEDHEESVDENQMESQEIDENQEESVDKDQEESVDESEEGEQDEITVLKMKIREEEETRESSVNENPEDLSFSEESGHEGQEESNDEEHEETDEESEEGEEDEITVLKMKIRKEEENRASSEDESSGDISFSDESCDEIEDDGDHVICDEKDNKFEENIEDNENLENVEDDRNIESFEDNENPEIQEDQENKNISEDHENQEGFMEDENQVYNQESNAKDESLDSFANDQNQKDIEDNGRKENFHDDDDYDGNVEEECDDGLECSVDDVIEECVESSGNEDYVVEDFPKVIETPNRKDHDSSSQSIEHDQEIVEYYEVEQNVVACIETPKSKKDCVEDEKQKSVDQEKQECVTKENFKVHENPESQEVDKTQDIIEVHGEKESEEIGETQESKDHENQECIEFDGKQKVLKFMMKIIKI</sequence>
<feature type="compositionally biased region" description="Acidic residues" evidence="1">
    <location>
        <begin position="463"/>
        <end position="473"/>
    </location>
</feature>
<feature type="compositionally biased region" description="Basic and acidic residues" evidence="1">
    <location>
        <begin position="868"/>
        <end position="881"/>
    </location>
</feature>
<feature type="compositionally biased region" description="Basic and acidic residues" evidence="1">
    <location>
        <begin position="381"/>
        <end position="395"/>
    </location>
</feature>
<accession>A0A8S3US73</accession>
<feature type="compositionally biased region" description="Basic and acidic residues" evidence="1">
    <location>
        <begin position="356"/>
        <end position="372"/>
    </location>
</feature>
<feature type="domain" description="FHA" evidence="2">
    <location>
        <begin position="32"/>
        <end position="88"/>
    </location>
</feature>
<comment type="caution">
    <text evidence="3">The sequence shown here is derived from an EMBL/GenBank/DDBJ whole genome shotgun (WGS) entry which is preliminary data.</text>
</comment>
<feature type="compositionally biased region" description="Basic and acidic residues" evidence="1">
    <location>
        <begin position="781"/>
        <end position="794"/>
    </location>
</feature>
<dbReference type="Proteomes" id="UP000683360">
    <property type="component" value="Unassembled WGS sequence"/>
</dbReference>
<feature type="region of interest" description="Disordered" evidence="1">
    <location>
        <begin position="318"/>
        <end position="525"/>
    </location>
</feature>
<proteinExistence type="predicted"/>
<feature type="compositionally biased region" description="Acidic residues" evidence="1">
    <location>
        <begin position="719"/>
        <end position="741"/>
    </location>
</feature>
<gene>
    <name evidence="3" type="ORF">MEDL_58861</name>
</gene>